<gene>
    <name evidence="1" type="ORF">AXG93_3891s1090</name>
</gene>
<accession>A0A176WP26</accession>
<reference evidence="1" key="1">
    <citation type="submission" date="2016-03" db="EMBL/GenBank/DDBJ databases">
        <title>Mechanisms controlling the formation of the plant cell surface in tip-growing cells are functionally conserved among land plants.</title>
        <authorList>
            <person name="Honkanen S."/>
            <person name="Jones V.A."/>
            <person name="Morieri G."/>
            <person name="Champion C."/>
            <person name="Hetherington A.J."/>
            <person name="Kelly S."/>
            <person name="Saint-Marcoux D."/>
            <person name="Proust H."/>
            <person name="Prescott H."/>
            <person name="Dolan L."/>
        </authorList>
    </citation>
    <scope>NUCLEOTIDE SEQUENCE [LARGE SCALE GENOMIC DNA]</scope>
    <source>
        <tissue evidence="1">Whole gametophyte</tissue>
    </source>
</reference>
<name>A0A176WP26_MARPO</name>
<evidence type="ECO:0000313" key="1">
    <source>
        <dbReference type="EMBL" id="OAE33996.1"/>
    </source>
</evidence>
<protein>
    <submittedName>
        <fullName evidence="1">Uncharacterized protein</fullName>
    </submittedName>
</protein>
<proteinExistence type="predicted"/>
<dbReference type="Proteomes" id="UP000077202">
    <property type="component" value="Unassembled WGS sequence"/>
</dbReference>
<dbReference type="AlphaFoldDB" id="A0A176WP26"/>
<organism evidence="1 2">
    <name type="scientific">Marchantia polymorpha subsp. ruderalis</name>
    <dbReference type="NCBI Taxonomy" id="1480154"/>
    <lineage>
        <taxon>Eukaryota</taxon>
        <taxon>Viridiplantae</taxon>
        <taxon>Streptophyta</taxon>
        <taxon>Embryophyta</taxon>
        <taxon>Marchantiophyta</taxon>
        <taxon>Marchantiopsida</taxon>
        <taxon>Marchantiidae</taxon>
        <taxon>Marchantiales</taxon>
        <taxon>Marchantiaceae</taxon>
        <taxon>Marchantia</taxon>
    </lineage>
</organism>
<comment type="caution">
    <text evidence="1">The sequence shown here is derived from an EMBL/GenBank/DDBJ whole genome shotgun (WGS) entry which is preliminary data.</text>
</comment>
<keyword evidence="2" id="KW-1185">Reference proteome</keyword>
<dbReference type="EMBL" id="LVLJ01000464">
    <property type="protein sequence ID" value="OAE33996.1"/>
    <property type="molecule type" value="Genomic_DNA"/>
</dbReference>
<evidence type="ECO:0000313" key="2">
    <source>
        <dbReference type="Proteomes" id="UP000077202"/>
    </source>
</evidence>
<sequence>MDETRLFYEFAPDRTIVQFQLKVFKKSKKRFIIAFTANADGSLNLETFFIGHAKQSRHLTTVAAATTIDVVVIDQDACAIEQEIAEGIQAMGVAAQFDVTDFINPAGENKSSLEELTYEELVQMTTDDGRRST</sequence>